<accession>A0A392SV83</accession>
<organism evidence="2 3">
    <name type="scientific">Trifolium medium</name>
    <dbReference type="NCBI Taxonomy" id="97028"/>
    <lineage>
        <taxon>Eukaryota</taxon>
        <taxon>Viridiplantae</taxon>
        <taxon>Streptophyta</taxon>
        <taxon>Embryophyta</taxon>
        <taxon>Tracheophyta</taxon>
        <taxon>Spermatophyta</taxon>
        <taxon>Magnoliopsida</taxon>
        <taxon>eudicotyledons</taxon>
        <taxon>Gunneridae</taxon>
        <taxon>Pentapetalae</taxon>
        <taxon>rosids</taxon>
        <taxon>fabids</taxon>
        <taxon>Fabales</taxon>
        <taxon>Fabaceae</taxon>
        <taxon>Papilionoideae</taxon>
        <taxon>50 kb inversion clade</taxon>
        <taxon>NPAAA clade</taxon>
        <taxon>Hologalegina</taxon>
        <taxon>IRL clade</taxon>
        <taxon>Trifolieae</taxon>
        <taxon>Trifolium</taxon>
    </lineage>
</organism>
<sequence length="55" mass="6039">TNSDQLAQRPIPSLSEHLKSMHSLSEKPVAQRPIPESDSGFEFGLTKLKSISNTC</sequence>
<comment type="caution">
    <text evidence="2">The sequence shown here is derived from an EMBL/GenBank/DDBJ whole genome shotgun (WGS) entry which is preliminary data.</text>
</comment>
<dbReference type="EMBL" id="LXQA010437850">
    <property type="protein sequence ID" value="MCI51820.1"/>
    <property type="molecule type" value="Genomic_DNA"/>
</dbReference>
<name>A0A392SV83_9FABA</name>
<protein>
    <submittedName>
        <fullName evidence="2">Uncharacterized protein</fullName>
    </submittedName>
</protein>
<proteinExistence type="predicted"/>
<evidence type="ECO:0000313" key="2">
    <source>
        <dbReference type="EMBL" id="MCI51820.1"/>
    </source>
</evidence>
<feature type="non-terminal residue" evidence="2">
    <location>
        <position position="1"/>
    </location>
</feature>
<evidence type="ECO:0000313" key="3">
    <source>
        <dbReference type="Proteomes" id="UP000265520"/>
    </source>
</evidence>
<keyword evidence="3" id="KW-1185">Reference proteome</keyword>
<dbReference type="Proteomes" id="UP000265520">
    <property type="component" value="Unassembled WGS sequence"/>
</dbReference>
<reference evidence="2 3" key="1">
    <citation type="journal article" date="2018" name="Front. Plant Sci.">
        <title>Red Clover (Trifolium pratense) and Zigzag Clover (T. medium) - A Picture of Genomic Similarities and Differences.</title>
        <authorList>
            <person name="Dluhosova J."/>
            <person name="Istvanek J."/>
            <person name="Nedelnik J."/>
            <person name="Repkova J."/>
        </authorList>
    </citation>
    <scope>NUCLEOTIDE SEQUENCE [LARGE SCALE GENOMIC DNA]</scope>
    <source>
        <strain evidence="3">cv. 10/8</strain>
        <tissue evidence="2">Leaf</tissue>
    </source>
</reference>
<evidence type="ECO:0000256" key="1">
    <source>
        <dbReference type="SAM" id="MobiDB-lite"/>
    </source>
</evidence>
<dbReference type="AlphaFoldDB" id="A0A392SV83"/>
<feature type="region of interest" description="Disordered" evidence="1">
    <location>
        <begin position="1"/>
        <end position="40"/>
    </location>
</feature>